<feature type="site" description="Cleavage; by autolysis" evidence="11">
    <location>
        <begin position="200"/>
        <end position="201"/>
    </location>
</feature>
<dbReference type="GO" id="GO:0008798">
    <property type="term" value="F:beta-aspartyl-peptidase activity"/>
    <property type="evidence" value="ECO:0007669"/>
    <property type="project" value="UniProtKB-EC"/>
</dbReference>
<proteinExistence type="inferred from homology"/>
<evidence type="ECO:0000256" key="9">
    <source>
        <dbReference type="PIRSR" id="PIRSR600246-1"/>
    </source>
</evidence>
<keyword evidence="5" id="KW-0068">Autocatalytic cleavage</keyword>
<evidence type="ECO:0000256" key="2">
    <source>
        <dbReference type="ARBA" id="ARBA00010872"/>
    </source>
</evidence>
<dbReference type="SUPFAM" id="SSF56235">
    <property type="entry name" value="N-terminal nucleophile aminohydrolases (Ntn hydrolases)"/>
    <property type="match status" value="1"/>
</dbReference>
<comment type="catalytic activity">
    <reaction evidence="6">
        <text>L-asparagine + H2O = L-aspartate + NH4(+)</text>
        <dbReference type="Rhea" id="RHEA:21016"/>
        <dbReference type="ChEBI" id="CHEBI:15377"/>
        <dbReference type="ChEBI" id="CHEBI:28938"/>
        <dbReference type="ChEBI" id="CHEBI:29991"/>
        <dbReference type="ChEBI" id="CHEBI:58048"/>
        <dbReference type="EC" id="3.5.1.1"/>
    </reaction>
</comment>
<organism evidence="12 13">
    <name type="scientific">Psylliodes chrysocephalus</name>
    <dbReference type="NCBI Taxonomy" id="3402493"/>
    <lineage>
        <taxon>Eukaryota</taxon>
        <taxon>Metazoa</taxon>
        <taxon>Ecdysozoa</taxon>
        <taxon>Arthropoda</taxon>
        <taxon>Hexapoda</taxon>
        <taxon>Insecta</taxon>
        <taxon>Pterygota</taxon>
        <taxon>Neoptera</taxon>
        <taxon>Endopterygota</taxon>
        <taxon>Coleoptera</taxon>
        <taxon>Polyphaga</taxon>
        <taxon>Cucujiformia</taxon>
        <taxon>Chrysomeloidea</taxon>
        <taxon>Chrysomelidae</taxon>
        <taxon>Galerucinae</taxon>
        <taxon>Alticini</taxon>
        <taxon>Psylliodes</taxon>
    </lineage>
</organism>
<evidence type="ECO:0000256" key="4">
    <source>
        <dbReference type="ARBA" id="ARBA00022801"/>
    </source>
</evidence>
<dbReference type="PANTHER" id="PTHR10188">
    <property type="entry name" value="L-ASPARAGINASE"/>
    <property type="match status" value="1"/>
</dbReference>
<feature type="active site" description="Nucleophile" evidence="9">
    <location>
        <position position="201"/>
    </location>
</feature>
<name>A0A9P0D297_9CUCU</name>
<evidence type="ECO:0000256" key="5">
    <source>
        <dbReference type="ARBA" id="ARBA00022813"/>
    </source>
</evidence>
<evidence type="ECO:0000256" key="7">
    <source>
        <dbReference type="ARBA" id="ARBA00054922"/>
    </source>
</evidence>
<feature type="binding site" evidence="10">
    <location>
        <begin position="252"/>
        <end position="255"/>
    </location>
    <ligand>
        <name>substrate</name>
    </ligand>
</feature>
<feature type="binding site" evidence="10">
    <location>
        <begin position="229"/>
        <end position="232"/>
    </location>
    <ligand>
        <name>substrate</name>
    </ligand>
</feature>
<dbReference type="InterPro" id="IPR033844">
    <property type="entry name" value="ASRGL1_meta"/>
</dbReference>
<dbReference type="GO" id="GO:0005737">
    <property type="term" value="C:cytoplasm"/>
    <property type="evidence" value="ECO:0007669"/>
    <property type="project" value="TreeGrafter"/>
</dbReference>
<dbReference type="FunFam" id="3.60.20.30:FF:000001">
    <property type="entry name" value="Isoaspartyl peptidase/L-asparaginase"/>
    <property type="match status" value="1"/>
</dbReference>
<dbReference type="Pfam" id="PF01112">
    <property type="entry name" value="Asparaginase_2"/>
    <property type="match status" value="1"/>
</dbReference>
<comment type="similarity">
    <text evidence="2">Belongs to the Ntn-hydrolase family.</text>
</comment>
<dbReference type="InterPro" id="IPR000246">
    <property type="entry name" value="Peptidase_T2"/>
</dbReference>
<dbReference type="Proteomes" id="UP001153636">
    <property type="component" value="Chromosome 5"/>
</dbReference>
<evidence type="ECO:0000256" key="10">
    <source>
        <dbReference type="PIRSR" id="PIRSR600246-2"/>
    </source>
</evidence>
<keyword evidence="13" id="KW-1185">Reference proteome</keyword>
<dbReference type="AlphaFoldDB" id="A0A9P0D297"/>
<dbReference type="OrthoDB" id="2262349at2759"/>
<accession>A0A9P0D297</accession>
<dbReference type="Gene3D" id="3.60.20.30">
    <property type="entry name" value="(Glycosyl)asparaginase"/>
    <property type="match status" value="1"/>
</dbReference>
<protein>
    <submittedName>
        <fullName evidence="12">Uncharacterized protein</fullName>
    </submittedName>
</protein>
<comment type="function">
    <text evidence="7">Has both L-asparaginase and beta-aspartyl peptidase activity. Does not have aspartylglucosaminidase activity and is inactive toward GlcNAc-L-Asn. Likewise, has no activity toward glutamine.</text>
</comment>
<evidence type="ECO:0000256" key="8">
    <source>
        <dbReference type="ARBA" id="ARBA00061780"/>
    </source>
</evidence>
<dbReference type="EMBL" id="OV651817">
    <property type="protein sequence ID" value="CAH1110805.1"/>
    <property type="molecule type" value="Genomic_DNA"/>
</dbReference>
<dbReference type="GO" id="GO:0006508">
    <property type="term" value="P:proteolysis"/>
    <property type="evidence" value="ECO:0007669"/>
    <property type="project" value="UniProtKB-KW"/>
</dbReference>
<keyword evidence="3" id="KW-0645">Protease</keyword>
<comment type="catalytic activity">
    <reaction evidence="1">
        <text>Cleavage of a beta-linked Asp residue from the N-terminus of a polypeptide.</text>
        <dbReference type="EC" id="3.4.19.5"/>
    </reaction>
</comment>
<evidence type="ECO:0000256" key="11">
    <source>
        <dbReference type="PIRSR" id="PIRSR600246-3"/>
    </source>
</evidence>
<dbReference type="GO" id="GO:0033345">
    <property type="term" value="P:L-asparagine catabolic process via L-aspartate"/>
    <property type="evidence" value="ECO:0007669"/>
    <property type="project" value="TreeGrafter"/>
</dbReference>
<dbReference type="CDD" id="cd04702">
    <property type="entry name" value="ASRGL1_like"/>
    <property type="match status" value="1"/>
</dbReference>
<dbReference type="PANTHER" id="PTHR10188:SF41">
    <property type="entry name" value="ISOASPARTYL PEPTIDASE_L-ASPARAGINASE"/>
    <property type="match status" value="1"/>
</dbReference>
<evidence type="ECO:0000256" key="1">
    <source>
        <dbReference type="ARBA" id="ARBA00000306"/>
    </source>
</evidence>
<gene>
    <name evidence="12" type="ORF">PSYICH_LOCUS11277</name>
</gene>
<evidence type="ECO:0000256" key="6">
    <source>
        <dbReference type="ARBA" id="ARBA00049366"/>
    </source>
</evidence>
<keyword evidence="4" id="KW-0378">Hydrolase</keyword>
<reference evidence="12" key="1">
    <citation type="submission" date="2022-01" db="EMBL/GenBank/DDBJ databases">
        <authorList>
            <person name="King R."/>
        </authorList>
    </citation>
    <scope>NUCLEOTIDE SEQUENCE</scope>
</reference>
<evidence type="ECO:0000256" key="3">
    <source>
        <dbReference type="ARBA" id="ARBA00022670"/>
    </source>
</evidence>
<comment type="subunit">
    <text evidence="8">Heterodimer of an alpha and beta chain produced by autocleavage.</text>
</comment>
<dbReference type="InterPro" id="IPR029055">
    <property type="entry name" value="Ntn_hydrolases_N"/>
</dbReference>
<evidence type="ECO:0000313" key="13">
    <source>
        <dbReference type="Proteomes" id="UP001153636"/>
    </source>
</evidence>
<dbReference type="GO" id="GO:0004067">
    <property type="term" value="F:asparaginase activity"/>
    <property type="evidence" value="ECO:0007669"/>
    <property type="project" value="UniProtKB-EC"/>
</dbReference>
<sequence length="344" mass="36554">MKYDLRIFIILKRLWPLNKVHSTAPDKSTCEMEPILLVHGGAGNIPNERVPGKLTGCKKSVQIGYKILKNGGSALDAVEAAVRYMEDDENFNAGYGSVLNLDGEVEMDASIMIGSNLNAGAVTVVRDIKNPISLARLVMEKTPHVLLAGAGANKFASENGISTVEPGSLVTKAAQQALENFKRKGGSLTEIGHKNPGDVGTVGAVALDVNGNLAAATSTGGINGKMVGRSSDTCMIGSGTYADDEVAAISTTGHGETIAKFCLANSIIREMMHGQSAQDATEDVLKKMTARLNNTAGAITLDNKGEVGIFFTSEKMSWAYRKEDLLHFGIFPNQHETEDAIEDN</sequence>
<evidence type="ECO:0000313" key="12">
    <source>
        <dbReference type="EMBL" id="CAH1110805.1"/>
    </source>
</evidence>